<dbReference type="SUPFAM" id="SSF51556">
    <property type="entry name" value="Metallo-dependent hydrolases"/>
    <property type="match status" value="1"/>
</dbReference>
<accession>A0A164ZUZ4</accession>
<dbReference type="PANTHER" id="PTHR43668">
    <property type="entry name" value="ALLANTOINASE"/>
    <property type="match status" value="1"/>
</dbReference>
<protein>
    <recommendedName>
        <fullName evidence="1">Amidohydrolase-related domain-containing protein</fullName>
    </recommendedName>
</protein>
<organism evidence="2 3">
    <name type="scientific">Sistotremastrum niveocremeum HHB9708</name>
    <dbReference type="NCBI Taxonomy" id="1314777"/>
    <lineage>
        <taxon>Eukaryota</taxon>
        <taxon>Fungi</taxon>
        <taxon>Dikarya</taxon>
        <taxon>Basidiomycota</taxon>
        <taxon>Agaricomycotina</taxon>
        <taxon>Agaricomycetes</taxon>
        <taxon>Sistotremastrales</taxon>
        <taxon>Sistotremastraceae</taxon>
        <taxon>Sertulicium</taxon>
        <taxon>Sertulicium niveocremeum</taxon>
    </lineage>
</organism>
<evidence type="ECO:0000313" key="3">
    <source>
        <dbReference type="Proteomes" id="UP000076722"/>
    </source>
</evidence>
<dbReference type="OrthoDB" id="10258955at2759"/>
<dbReference type="AlphaFoldDB" id="A0A164ZUZ4"/>
<dbReference type="GO" id="GO:0006145">
    <property type="term" value="P:purine nucleobase catabolic process"/>
    <property type="evidence" value="ECO:0007669"/>
    <property type="project" value="TreeGrafter"/>
</dbReference>
<gene>
    <name evidence="2" type="ORF">SISNIDRAFT_462986</name>
</gene>
<dbReference type="InterPro" id="IPR006680">
    <property type="entry name" value="Amidohydro-rel"/>
</dbReference>
<dbReference type="Gene3D" id="3.20.20.140">
    <property type="entry name" value="Metal-dependent hydrolases"/>
    <property type="match status" value="2"/>
</dbReference>
<dbReference type="EMBL" id="KV419396">
    <property type="protein sequence ID" value="KZS98106.1"/>
    <property type="molecule type" value="Genomic_DNA"/>
</dbReference>
<sequence length="949" mass="103066">MSEKLFGTPLDVQDSWTRKVQRRSSWILPFLPLPAALLAYALLSVIQRPPAPANASEILSICDSLHEIPGVPKDFHSRTVSDRFVEGTKATFIRNATIWTGGRDGTELVYGDVLLDGGIVKALGYIPDGLLKGVKGRVNTINAYGSWVTPGLIDLHSHVGMLSAPLLKGAFDVGSRNGPMVPWMRSLDGFNTRDDARVLAIAGGVTTGLVLPGSGNAVGGQAFPFKFRKTQERSPSSMLIEPPFNLNDTAREPGTPLRWRHMKHATGENQLRYGTRMDSTWAFREGYEEARKIKVAQDEYCAKAKAGLWNDIKGIPFPYSLHWEALVDVLRGRVKVNCHTYEAVDIDFLARLTNEFKFPLAALHHSHEAYLVPDVIKKMWGKPPAVAIFATNARYKREAYRGSEFAPRILADNGIKVVMKSDHPVLDSRYLAYEAQQAHYYSLPSNLALSSITTTPAIAAGLDHRIGYIREGYDADLVIWDSNPLVLGATPKQVFIDGIPQLENPYVNEKPDWLQKVPRTPDFEDEIKATLEYEGLPPLTTKAKSKNVLFLNVQSLWTRQGDSIQPSFQAESANSSVVIVTDGKLSCFGDKGSCATASRVSYDVVDLKGGSISTGLTTSGAPVGLQEIPSEASTNDGALYDPFVGVPPVLGDDGTSIFASDGLQLQGRDALLAYRSGVTSSVSAWSAGSLFSDGVMFDGISVAFRTGAAHSLDKGAIIKSKAALHISISRSMFGSGPSVSTQIATLRRLLLRSPSDDAGNWFHKAALGEIPLVISVGSADLMANLIRLKKEVESETGSTMKWTFARASEAHLLANEIASSGISILLTRPRLFPTQWDDKRIIPGPPLSADSAISTLLKHNITVGLGTGENWEARNVRFDLAWAALDSGGELSLPEVLKLATVNMDHIFDIERGDGHLDDLVAFEGGTALDLESKVVAIISPEREVVELL</sequence>
<dbReference type="GO" id="GO:0005737">
    <property type="term" value="C:cytoplasm"/>
    <property type="evidence" value="ECO:0007669"/>
    <property type="project" value="TreeGrafter"/>
</dbReference>
<dbReference type="SUPFAM" id="SSF51338">
    <property type="entry name" value="Composite domain of metallo-dependent hydrolases"/>
    <property type="match status" value="1"/>
</dbReference>
<evidence type="ECO:0000313" key="2">
    <source>
        <dbReference type="EMBL" id="KZS98106.1"/>
    </source>
</evidence>
<dbReference type="InterPro" id="IPR011059">
    <property type="entry name" value="Metal-dep_hydrolase_composite"/>
</dbReference>
<proteinExistence type="predicted"/>
<reference evidence="2 3" key="1">
    <citation type="journal article" date="2016" name="Mol. Biol. Evol.">
        <title>Comparative Genomics of Early-Diverging Mushroom-Forming Fungi Provides Insights into the Origins of Lignocellulose Decay Capabilities.</title>
        <authorList>
            <person name="Nagy L.G."/>
            <person name="Riley R."/>
            <person name="Tritt A."/>
            <person name="Adam C."/>
            <person name="Daum C."/>
            <person name="Floudas D."/>
            <person name="Sun H."/>
            <person name="Yadav J.S."/>
            <person name="Pangilinan J."/>
            <person name="Larsson K.H."/>
            <person name="Matsuura K."/>
            <person name="Barry K."/>
            <person name="Labutti K."/>
            <person name="Kuo R."/>
            <person name="Ohm R.A."/>
            <person name="Bhattacharya S.S."/>
            <person name="Shirouzu T."/>
            <person name="Yoshinaga Y."/>
            <person name="Martin F.M."/>
            <person name="Grigoriev I.V."/>
            <person name="Hibbett D.S."/>
        </authorList>
    </citation>
    <scope>NUCLEOTIDE SEQUENCE [LARGE SCALE GENOMIC DNA]</scope>
    <source>
        <strain evidence="2 3">HHB9708</strain>
    </source>
</reference>
<evidence type="ECO:0000259" key="1">
    <source>
        <dbReference type="Pfam" id="PF01979"/>
    </source>
</evidence>
<dbReference type="GO" id="GO:0004038">
    <property type="term" value="F:allantoinase activity"/>
    <property type="evidence" value="ECO:0007669"/>
    <property type="project" value="TreeGrafter"/>
</dbReference>
<name>A0A164ZUZ4_9AGAM</name>
<dbReference type="InterPro" id="IPR050138">
    <property type="entry name" value="DHOase/Allantoinase_Hydrolase"/>
</dbReference>
<keyword evidence="3" id="KW-1185">Reference proteome</keyword>
<dbReference type="STRING" id="1314777.A0A164ZUZ4"/>
<dbReference type="InterPro" id="IPR032466">
    <property type="entry name" value="Metal_Hydrolase"/>
</dbReference>
<dbReference type="Pfam" id="PF01979">
    <property type="entry name" value="Amidohydro_1"/>
    <property type="match status" value="1"/>
</dbReference>
<dbReference type="PANTHER" id="PTHR43668:SF5">
    <property type="entry name" value="AMIDOHYDROLASE 3 DOMAIN-CONTAINING PROTEIN"/>
    <property type="match status" value="1"/>
</dbReference>
<dbReference type="Proteomes" id="UP000076722">
    <property type="component" value="Unassembled WGS sequence"/>
</dbReference>
<feature type="domain" description="Amidohydrolase-related" evidence="1">
    <location>
        <begin position="406"/>
        <end position="498"/>
    </location>
</feature>